<dbReference type="Gene3D" id="3.40.50.300">
    <property type="entry name" value="P-loop containing nucleotide triphosphate hydrolases"/>
    <property type="match status" value="1"/>
</dbReference>
<dbReference type="PIRSF" id="PIRSF002401">
    <property type="entry name" value="GTP_bd_Obg/CgtA"/>
    <property type="match status" value="1"/>
</dbReference>
<name>A0A4T0NDD2_9BASI</name>
<evidence type="ECO:0000256" key="2">
    <source>
        <dbReference type="ARBA" id="ARBA00022741"/>
    </source>
</evidence>
<accession>A0A4T0NDD2</accession>
<dbReference type="GO" id="GO:0000287">
    <property type="term" value="F:magnesium ion binding"/>
    <property type="evidence" value="ECO:0007669"/>
    <property type="project" value="InterPro"/>
</dbReference>
<dbReference type="CDD" id="cd01898">
    <property type="entry name" value="Obg"/>
    <property type="match status" value="1"/>
</dbReference>
<feature type="domain" description="Obg" evidence="6">
    <location>
        <begin position="22"/>
        <end position="243"/>
    </location>
</feature>
<evidence type="ECO:0000256" key="1">
    <source>
        <dbReference type="ARBA" id="ARBA00007699"/>
    </source>
</evidence>
<dbReference type="PROSITE" id="PS51710">
    <property type="entry name" value="G_OBG"/>
    <property type="match status" value="1"/>
</dbReference>
<dbReference type="InterPro" id="IPR014100">
    <property type="entry name" value="GTP-bd_Obg/CgtA"/>
</dbReference>
<keyword evidence="2" id="KW-0547">Nucleotide-binding</keyword>
<dbReference type="PROSITE" id="PS51883">
    <property type="entry name" value="OBG"/>
    <property type="match status" value="1"/>
</dbReference>
<evidence type="ECO:0000256" key="4">
    <source>
        <dbReference type="SAM" id="Coils"/>
    </source>
</evidence>
<evidence type="ECO:0000256" key="3">
    <source>
        <dbReference type="ARBA" id="ARBA00023134"/>
    </source>
</evidence>
<dbReference type="InterPro" id="IPR036726">
    <property type="entry name" value="GTP1_OBG_dom_sf"/>
</dbReference>
<keyword evidence="7" id="KW-0378">Hydrolase</keyword>
<dbReference type="InterPro" id="IPR005225">
    <property type="entry name" value="Small_GTP-bd"/>
</dbReference>
<dbReference type="PANTHER" id="PTHR11702:SF31">
    <property type="entry name" value="MITOCHONDRIAL RIBOSOME-ASSOCIATED GTPASE 2"/>
    <property type="match status" value="1"/>
</dbReference>
<dbReference type="Gene3D" id="2.70.210.12">
    <property type="entry name" value="GTP1/OBG domain"/>
    <property type="match status" value="1"/>
</dbReference>
<organism evidence="7 8">
    <name type="scientific">Wallemia mellicola</name>
    <dbReference type="NCBI Taxonomy" id="1708541"/>
    <lineage>
        <taxon>Eukaryota</taxon>
        <taxon>Fungi</taxon>
        <taxon>Dikarya</taxon>
        <taxon>Basidiomycota</taxon>
        <taxon>Wallemiomycotina</taxon>
        <taxon>Wallemiomycetes</taxon>
        <taxon>Wallemiales</taxon>
        <taxon>Wallemiaceae</taxon>
        <taxon>Wallemia</taxon>
    </lineage>
</organism>
<dbReference type="GO" id="GO:0042254">
    <property type="term" value="P:ribosome biogenesis"/>
    <property type="evidence" value="ECO:0007669"/>
    <property type="project" value="UniProtKB-UniRule"/>
</dbReference>
<keyword evidence="3" id="KW-0342">GTP-binding</keyword>
<dbReference type="NCBIfam" id="TIGR00231">
    <property type="entry name" value="small_GTP"/>
    <property type="match status" value="1"/>
</dbReference>
<comment type="similarity">
    <text evidence="1">Belongs to the TRAFAC class OBG-HflX-like GTPase superfamily. OBG GTPase family.</text>
</comment>
<dbReference type="AlphaFoldDB" id="A0A4T0NDD2"/>
<gene>
    <name evidence="7" type="ORF">E3Q01_02506</name>
</gene>
<proteinExistence type="inferred from homology"/>
<evidence type="ECO:0000313" key="8">
    <source>
        <dbReference type="Proteomes" id="UP000310708"/>
    </source>
</evidence>
<reference evidence="7 8" key="1">
    <citation type="submission" date="2019-03" db="EMBL/GenBank/DDBJ databases">
        <title>Sequencing 25 genomes of Wallemia mellicola.</title>
        <authorList>
            <person name="Gostincar C."/>
        </authorList>
    </citation>
    <scope>NUCLEOTIDE SEQUENCE [LARGE SCALE GENOMIC DNA]</scope>
    <source>
        <strain evidence="7 8">EXF-757</strain>
    </source>
</reference>
<dbReference type="Pfam" id="PF01018">
    <property type="entry name" value="GTP1_OBG"/>
    <property type="match status" value="2"/>
</dbReference>
<sequence>MKLGPLAEASARLRIDGKRRHTSFVDFLIVDVKAGAGGNGAVAFTKLPTGLGPPTGGAGGLGGNVYFQMNKKLNSLHATARKIRAISGGSGSGDKRVGKRGEDTVIEIPPGTIIKELWRAPPEAVSEAQQGADEEDIDEMRRERAWIHYPGMEEANKEHALFQEVDKALKKSEKSQVRHFNKLDRQSIEIDVGDIEGKRLIATGGQGGVPNTAFVTNQFRTPKFARRGEPGEHLKLSLELKLLADVGLVGLPNAGKSSVLAALTSSKTKIANYAFTTLKPEVGVVNTDSLEPRFTILDNPGLIADAAQNKGLGHTFLRAVERALVLVYVVDFSKDEHLDDLDTLIKELNEYKDGLAQCGTVIVANKADLMGGNPQENEIARDRLRAFQQHVDHLKEQRVLQSSTTLIPLSAKHNANLKALNEILVEKVQKEKETI</sequence>
<keyword evidence="4" id="KW-0175">Coiled coil</keyword>
<comment type="caution">
    <text evidence="7">The sequence shown here is derived from an EMBL/GenBank/DDBJ whole genome shotgun (WGS) entry which is preliminary data.</text>
</comment>
<dbReference type="Pfam" id="PF01926">
    <property type="entry name" value="MMR_HSR1"/>
    <property type="match status" value="1"/>
</dbReference>
<feature type="domain" description="OBG-type G" evidence="5">
    <location>
        <begin position="244"/>
        <end position="429"/>
    </location>
</feature>
<dbReference type="InterPro" id="IPR045086">
    <property type="entry name" value="OBG_GTPase"/>
</dbReference>
<dbReference type="SUPFAM" id="SSF52540">
    <property type="entry name" value="P-loop containing nucleoside triphosphate hydrolases"/>
    <property type="match status" value="1"/>
</dbReference>
<dbReference type="InterPro" id="IPR027417">
    <property type="entry name" value="P-loop_NTPase"/>
</dbReference>
<dbReference type="InterPro" id="IPR006073">
    <property type="entry name" value="GTP-bd"/>
</dbReference>
<dbReference type="InterPro" id="IPR031167">
    <property type="entry name" value="G_OBG"/>
</dbReference>
<dbReference type="Proteomes" id="UP000310708">
    <property type="component" value="Unassembled WGS sequence"/>
</dbReference>
<evidence type="ECO:0000313" key="7">
    <source>
        <dbReference type="EMBL" id="TIC64834.1"/>
    </source>
</evidence>
<dbReference type="GO" id="GO:0005739">
    <property type="term" value="C:mitochondrion"/>
    <property type="evidence" value="ECO:0007669"/>
    <property type="project" value="TreeGrafter"/>
</dbReference>
<dbReference type="EMBL" id="SPRX01000029">
    <property type="protein sequence ID" value="TIC64834.1"/>
    <property type="molecule type" value="Genomic_DNA"/>
</dbReference>
<dbReference type="InterPro" id="IPR006169">
    <property type="entry name" value="GTP1_OBG_dom"/>
</dbReference>
<protein>
    <submittedName>
        <fullName evidence="7">P-loop containing nucleoside triphosphate hydrolase protein</fullName>
    </submittedName>
</protein>
<evidence type="ECO:0000259" key="5">
    <source>
        <dbReference type="PROSITE" id="PS51710"/>
    </source>
</evidence>
<dbReference type="SUPFAM" id="SSF82051">
    <property type="entry name" value="Obg GTP-binding protein N-terminal domain"/>
    <property type="match status" value="1"/>
</dbReference>
<dbReference type="PANTHER" id="PTHR11702">
    <property type="entry name" value="DEVELOPMENTALLY REGULATED GTP-BINDING PROTEIN-RELATED"/>
    <property type="match status" value="1"/>
</dbReference>
<evidence type="ECO:0000259" key="6">
    <source>
        <dbReference type="PROSITE" id="PS51883"/>
    </source>
</evidence>
<dbReference type="GO" id="GO:0005525">
    <property type="term" value="F:GTP binding"/>
    <property type="evidence" value="ECO:0007669"/>
    <property type="project" value="UniProtKB-KW"/>
</dbReference>
<feature type="coiled-coil region" evidence="4">
    <location>
        <begin position="334"/>
        <end position="434"/>
    </location>
</feature>
<dbReference type="GO" id="GO:0003924">
    <property type="term" value="F:GTPase activity"/>
    <property type="evidence" value="ECO:0007669"/>
    <property type="project" value="InterPro"/>
</dbReference>
<dbReference type="PRINTS" id="PR00326">
    <property type="entry name" value="GTP1OBG"/>
</dbReference>